<dbReference type="SUPFAM" id="SSF57716">
    <property type="entry name" value="Glucocorticoid receptor-like (DNA-binding domain)"/>
    <property type="match status" value="1"/>
</dbReference>
<feature type="domain" description="THAP-type" evidence="7">
    <location>
        <begin position="1"/>
        <end position="98"/>
    </location>
</feature>
<dbReference type="Pfam" id="PF05485">
    <property type="entry name" value="THAP"/>
    <property type="match status" value="1"/>
</dbReference>
<dbReference type="InterPro" id="IPR052224">
    <property type="entry name" value="THAP_domain_protein"/>
</dbReference>
<dbReference type="EMBL" id="JABSTU010000007">
    <property type="protein sequence ID" value="KAH8025116.1"/>
    <property type="molecule type" value="Genomic_DNA"/>
</dbReference>
<dbReference type="Pfam" id="PF21788">
    <property type="entry name" value="TNP-like_GBD"/>
    <property type="match status" value="1"/>
</dbReference>
<dbReference type="PROSITE" id="PS50950">
    <property type="entry name" value="ZF_THAP"/>
    <property type="match status" value="1"/>
</dbReference>
<dbReference type="VEuPathDB" id="VectorBase:LOC119176314"/>
<dbReference type="InterPro" id="IPR038441">
    <property type="entry name" value="THAP_Znf_sf"/>
</dbReference>
<feature type="region of interest" description="Disordered" evidence="6">
    <location>
        <begin position="106"/>
        <end position="127"/>
    </location>
</feature>
<evidence type="ECO:0000259" key="7">
    <source>
        <dbReference type="PROSITE" id="PS50950"/>
    </source>
</evidence>
<keyword evidence="1" id="KW-0479">Metal-binding</keyword>
<dbReference type="VEuPathDB" id="VectorBase:LOC119163288"/>
<reference evidence="8" key="1">
    <citation type="journal article" date="2020" name="Cell">
        <title>Large-Scale Comparative Analyses of Tick Genomes Elucidate Their Genetic Diversity and Vector Capacities.</title>
        <authorList>
            <consortium name="Tick Genome and Microbiome Consortium (TIGMIC)"/>
            <person name="Jia N."/>
            <person name="Wang J."/>
            <person name="Shi W."/>
            <person name="Du L."/>
            <person name="Sun Y."/>
            <person name="Zhan W."/>
            <person name="Jiang J.F."/>
            <person name="Wang Q."/>
            <person name="Zhang B."/>
            <person name="Ji P."/>
            <person name="Bell-Sakyi L."/>
            <person name="Cui X.M."/>
            <person name="Yuan T.T."/>
            <person name="Jiang B.G."/>
            <person name="Yang W.F."/>
            <person name="Lam T.T."/>
            <person name="Chang Q.C."/>
            <person name="Ding S.J."/>
            <person name="Wang X.J."/>
            <person name="Zhu J.G."/>
            <person name="Ruan X.D."/>
            <person name="Zhao L."/>
            <person name="Wei J.T."/>
            <person name="Ye R.Z."/>
            <person name="Que T.C."/>
            <person name="Du C.H."/>
            <person name="Zhou Y.H."/>
            <person name="Cheng J.X."/>
            <person name="Dai P.F."/>
            <person name="Guo W.B."/>
            <person name="Han X.H."/>
            <person name="Huang E.J."/>
            <person name="Li L.F."/>
            <person name="Wei W."/>
            <person name="Gao Y.C."/>
            <person name="Liu J.Z."/>
            <person name="Shao H.Z."/>
            <person name="Wang X."/>
            <person name="Wang C.C."/>
            <person name="Yang T.C."/>
            <person name="Huo Q.B."/>
            <person name="Li W."/>
            <person name="Chen H.Y."/>
            <person name="Chen S.E."/>
            <person name="Zhou L.G."/>
            <person name="Ni X.B."/>
            <person name="Tian J.H."/>
            <person name="Sheng Y."/>
            <person name="Liu T."/>
            <person name="Pan Y.S."/>
            <person name="Xia L.Y."/>
            <person name="Li J."/>
            <person name="Zhao F."/>
            <person name="Cao W.C."/>
        </authorList>
    </citation>
    <scope>NUCLEOTIDE SEQUENCE</scope>
    <source>
        <strain evidence="8">Rmic-2018</strain>
    </source>
</reference>
<evidence type="ECO:0000313" key="9">
    <source>
        <dbReference type="Proteomes" id="UP000821866"/>
    </source>
</evidence>
<keyword evidence="2 5" id="KW-0863">Zinc-finger</keyword>
<gene>
    <name evidence="8" type="ORF">HPB51_003720</name>
</gene>
<dbReference type="SMART" id="SM00692">
    <property type="entry name" value="DM3"/>
    <property type="match status" value="1"/>
</dbReference>
<evidence type="ECO:0000313" key="8">
    <source>
        <dbReference type="EMBL" id="KAH8025116.1"/>
    </source>
</evidence>
<dbReference type="GO" id="GO:0003677">
    <property type="term" value="F:DNA binding"/>
    <property type="evidence" value="ECO:0007669"/>
    <property type="project" value="UniProtKB-UniRule"/>
</dbReference>
<dbReference type="GO" id="GO:0008270">
    <property type="term" value="F:zinc ion binding"/>
    <property type="evidence" value="ECO:0007669"/>
    <property type="project" value="UniProtKB-KW"/>
</dbReference>
<comment type="caution">
    <text evidence="8">The sequence shown here is derived from an EMBL/GenBank/DDBJ whole genome shotgun (WGS) entry which is preliminary data.</text>
</comment>
<proteinExistence type="predicted"/>
<reference evidence="8" key="2">
    <citation type="submission" date="2021-09" db="EMBL/GenBank/DDBJ databases">
        <authorList>
            <person name="Jia N."/>
            <person name="Wang J."/>
            <person name="Shi W."/>
            <person name="Du L."/>
            <person name="Sun Y."/>
            <person name="Zhan W."/>
            <person name="Jiang J."/>
            <person name="Wang Q."/>
            <person name="Zhang B."/>
            <person name="Ji P."/>
            <person name="Sakyi L.B."/>
            <person name="Cui X."/>
            <person name="Yuan T."/>
            <person name="Jiang B."/>
            <person name="Yang W."/>
            <person name="Lam T.T.-Y."/>
            <person name="Chang Q."/>
            <person name="Ding S."/>
            <person name="Wang X."/>
            <person name="Zhu J."/>
            <person name="Ruan X."/>
            <person name="Zhao L."/>
            <person name="Wei J."/>
            <person name="Que T."/>
            <person name="Du C."/>
            <person name="Cheng J."/>
            <person name="Dai P."/>
            <person name="Han X."/>
            <person name="Huang E."/>
            <person name="Gao Y."/>
            <person name="Liu J."/>
            <person name="Shao H."/>
            <person name="Ye R."/>
            <person name="Li L."/>
            <person name="Wei W."/>
            <person name="Wang X."/>
            <person name="Wang C."/>
            <person name="Huo Q."/>
            <person name="Li W."/>
            <person name="Guo W."/>
            <person name="Chen H."/>
            <person name="Chen S."/>
            <person name="Zhou L."/>
            <person name="Zhou L."/>
            <person name="Ni X."/>
            <person name="Tian J."/>
            <person name="Zhou Y."/>
            <person name="Sheng Y."/>
            <person name="Liu T."/>
            <person name="Pan Y."/>
            <person name="Xia L."/>
            <person name="Li J."/>
            <person name="Zhao F."/>
            <person name="Cao W."/>
        </authorList>
    </citation>
    <scope>NUCLEOTIDE SEQUENCE</scope>
    <source>
        <strain evidence="8">Rmic-2018</strain>
        <tissue evidence="8">Larvae</tissue>
    </source>
</reference>
<dbReference type="PANTHER" id="PTHR46927:SF3">
    <property type="entry name" value="THAP-TYPE DOMAIN-CONTAINING PROTEIN"/>
    <property type="match status" value="1"/>
</dbReference>
<evidence type="ECO:0000256" key="4">
    <source>
        <dbReference type="ARBA" id="ARBA00023125"/>
    </source>
</evidence>
<evidence type="ECO:0000256" key="6">
    <source>
        <dbReference type="SAM" id="MobiDB-lite"/>
    </source>
</evidence>
<evidence type="ECO:0000256" key="1">
    <source>
        <dbReference type="ARBA" id="ARBA00022723"/>
    </source>
</evidence>
<name>A0A9J6DT13_RHIMP</name>
<dbReference type="InterPro" id="IPR048365">
    <property type="entry name" value="TNP-like_RNaseH_N"/>
</dbReference>
<keyword evidence="4 5" id="KW-0238">DNA-binding</keyword>
<evidence type="ECO:0000256" key="3">
    <source>
        <dbReference type="ARBA" id="ARBA00022833"/>
    </source>
</evidence>
<dbReference type="InterPro" id="IPR006612">
    <property type="entry name" value="THAP_Znf"/>
</dbReference>
<dbReference type="PANTHER" id="PTHR46927">
    <property type="entry name" value="AGAP005574-PA"/>
    <property type="match status" value="1"/>
</dbReference>
<dbReference type="InterPro" id="IPR048366">
    <property type="entry name" value="TNP-like_GBD"/>
</dbReference>
<keyword evidence="9" id="KW-1185">Reference proteome</keyword>
<organism evidence="8 9">
    <name type="scientific">Rhipicephalus microplus</name>
    <name type="common">Cattle tick</name>
    <name type="synonym">Boophilus microplus</name>
    <dbReference type="NCBI Taxonomy" id="6941"/>
    <lineage>
        <taxon>Eukaryota</taxon>
        <taxon>Metazoa</taxon>
        <taxon>Ecdysozoa</taxon>
        <taxon>Arthropoda</taxon>
        <taxon>Chelicerata</taxon>
        <taxon>Arachnida</taxon>
        <taxon>Acari</taxon>
        <taxon>Parasitiformes</taxon>
        <taxon>Ixodida</taxon>
        <taxon>Ixodoidea</taxon>
        <taxon>Ixodidae</taxon>
        <taxon>Rhipicephalinae</taxon>
        <taxon>Rhipicephalus</taxon>
        <taxon>Boophilus</taxon>
    </lineage>
</organism>
<evidence type="ECO:0000256" key="2">
    <source>
        <dbReference type="ARBA" id="ARBA00022771"/>
    </source>
</evidence>
<sequence>MPKTCCATACSSGYRSNKEKASLFCFPSSTELREEWKRAIPRLEAGGFSFESKNFRVCEKHFDASDVVRTDQHIVNGVVVSLQRERPRLRTNAVPRIFDELPAYLTKPKPRSRPATQRQPAKRPRELSPECAAVECQNVNIDSAGEASDASVYLNAQQACTLFRYKKAWIYDYLLLKIKSTAVYTFLNENEYPPLPNPRTLYTYLRSLKADFGFDSSLFAVLKDKLQVLPERERRGVLMFDEMSVRKSVHIRESDMALLGKVNFAEHTRPSDCEKDGDHVLVFLFRPFLGGWSQTVGIFCSSGAAPGSIVAMLLLQCIVHLSNAGAIVDAVTCDNSTPNRSALRSLGINSDQKQLQTSFQHPCDPSRTVQALIDPPHVFKNIRNNLQKVGKFLLFSESKASGMELYSKQEGCQKLHNSAGTYDFTKQKNDLFDCLNTRRPQDVHNNEAEHIATLKANIKWLEDCCTYIESLPKQRQVCFLSKHLCGALRITLHSTVALIDRLLKSGFRYVLVGNLGQDPLERFFGIARHVAGDGGQPTVQQFLFIYRMLSVNNFVRPPKRASVHGSGPQLLLTLQGLFDKEKPSTTQVDTLVVLLDDVLLEPTTDCVEDIGPLSTKDSILDYLGEYVAKKFSTLDCFGCIETMLSTTRQPSALIHTTSRGYLKVPSSRLLALLKIVEEHVETYTVQNIACGDVYARIVEGILLDSRTAYEHVSEVSRLDGIVKKVSRWISQVHSFQQARISAKKDHFENVKQHGHWYTLAKHVVAAREKET</sequence>
<protein>
    <recommendedName>
        <fullName evidence="7">THAP-type domain-containing protein</fullName>
    </recommendedName>
</protein>
<keyword evidence="3" id="KW-0862">Zinc</keyword>
<dbReference type="AlphaFoldDB" id="A0A9J6DT13"/>
<dbReference type="Proteomes" id="UP000821866">
    <property type="component" value="Unassembled WGS sequence"/>
</dbReference>
<dbReference type="Pfam" id="PF21787">
    <property type="entry name" value="TNP-like_RNaseH_N"/>
    <property type="match status" value="1"/>
</dbReference>
<dbReference type="SMART" id="SM00980">
    <property type="entry name" value="THAP"/>
    <property type="match status" value="1"/>
</dbReference>
<accession>A0A9J6DT13</accession>
<dbReference type="Gene3D" id="6.20.210.20">
    <property type="entry name" value="THAP domain"/>
    <property type="match status" value="1"/>
</dbReference>
<evidence type="ECO:0000256" key="5">
    <source>
        <dbReference type="PROSITE-ProRule" id="PRU00309"/>
    </source>
</evidence>